<accession>A0A8D8WFZ6</accession>
<dbReference type="NCBIfam" id="NF004349">
    <property type="entry name" value="PRK05729.1"/>
    <property type="match status" value="1"/>
</dbReference>
<proteinExistence type="inferred from homology"/>
<dbReference type="SUPFAM" id="SSF47323">
    <property type="entry name" value="Anticodon-binding domain of a subclass of class I aminoacyl-tRNA synthetases"/>
    <property type="match status" value="2"/>
</dbReference>
<dbReference type="Gene3D" id="1.10.730.10">
    <property type="entry name" value="Isoleucyl-tRNA Synthetase, Domain 1"/>
    <property type="match status" value="2"/>
</dbReference>
<comment type="catalytic activity">
    <reaction evidence="12">
        <text>tRNA(Val) + L-valine + ATP = L-valyl-tRNA(Val) + AMP + diphosphate</text>
        <dbReference type="Rhea" id="RHEA:10704"/>
        <dbReference type="Rhea" id="RHEA-COMP:9672"/>
        <dbReference type="Rhea" id="RHEA-COMP:9708"/>
        <dbReference type="ChEBI" id="CHEBI:30616"/>
        <dbReference type="ChEBI" id="CHEBI:33019"/>
        <dbReference type="ChEBI" id="CHEBI:57762"/>
        <dbReference type="ChEBI" id="CHEBI:78442"/>
        <dbReference type="ChEBI" id="CHEBI:78537"/>
        <dbReference type="ChEBI" id="CHEBI:456215"/>
        <dbReference type="EC" id="6.1.1.9"/>
    </reaction>
</comment>
<evidence type="ECO:0000256" key="10">
    <source>
        <dbReference type="ARBA" id="ARBA00024407"/>
    </source>
</evidence>
<evidence type="ECO:0000313" key="17">
    <source>
        <dbReference type="EMBL" id="CAG6656780.1"/>
    </source>
</evidence>
<keyword evidence="7 13" id="KW-0067">ATP-binding</keyword>
<dbReference type="CDD" id="cd07962">
    <property type="entry name" value="Anticodon_Ia_Val"/>
    <property type="match status" value="1"/>
</dbReference>
<evidence type="ECO:0000256" key="7">
    <source>
        <dbReference type="ARBA" id="ARBA00022840"/>
    </source>
</evidence>
<evidence type="ECO:0000256" key="9">
    <source>
        <dbReference type="ARBA" id="ARBA00023146"/>
    </source>
</evidence>
<evidence type="ECO:0000259" key="15">
    <source>
        <dbReference type="Pfam" id="PF00133"/>
    </source>
</evidence>
<dbReference type="AlphaFoldDB" id="A0A8D8WFZ6"/>
<evidence type="ECO:0000256" key="13">
    <source>
        <dbReference type="RuleBase" id="RU363035"/>
    </source>
</evidence>
<feature type="region of interest" description="Disordered" evidence="14">
    <location>
        <begin position="31"/>
        <end position="82"/>
    </location>
</feature>
<feature type="compositionally biased region" description="Basic and acidic residues" evidence="14">
    <location>
        <begin position="45"/>
        <end position="65"/>
    </location>
</feature>
<evidence type="ECO:0000256" key="4">
    <source>
        <dbReference type="ARBA" id="ARBA00022490"/>
    </source>
</evidence>
<keyword evidence="5 13" id="KW-0436">Ligase</keyword>
<dbReference type="EMBL" id="HBUF01186097">
    <property type="protein sequence ID" value="CAG6656780.1"/>
    <property type="molecule type" value="Transcribed_RNA"/>
</dbReference>
<reference evidence="17" key="1">
    <citation type="submission" date="2021-05" db="EMBL/GenBank/DDBJ databases">
        <authorList>
            <person name="Alioto T."/>
            <person name="Alioto T."/>
            <person name="Gomez Garrido J."/>
        </authorList>
    </citation>
    <scope>NUCLEOTIDE SEQUENCE</scope>
</reference>
<dbReference type="PROSITE" id="PS00178">
    <property type="entry name" value="AA_TRNA_LIGASE_I"/>
    <property type="match status" value="1"/>
</dbReference>
<evidence type="ECO:0000256" key="11">
    <source>
        <dbReference type="ARBA" id="ARBA00029936"/>
    </source>
</evidence>
<dbReference type="InterPro" id="IPR013155">
    <property type="entry name" value="M/V/L/I-tRNA-synth_anticd-bd"/>
</dbReference>
<name>A0A8D8WFZ6_9HEMI</name>
<dbReference type="InterPro" id="IPR037118">
    <property type="entry name" value="Val-tRNA_synth_C_sf"/>
</dbReference>
<dbReference type="PANTHER" id="PTHR11946:SF109">
    <property type="entry name" value="VALINE--TRNA LIGASE"/>
    <property type="match status" value="1"/>
</dbReference>
<evidence type="ECO:0000256" key="12">
    <source>
        <dbReference type="ARBA" id="ARBA00047552"/>
    </source>
</evidence>
<keyword evidence="4" id="KW-0963">Cytoplasm</keyword>
<dbReference type="InterPro" id="IPR009080">
    <property type="entry name" value="tRNAsynth_Ia_anticodon-bd"/>
</dbReference>
<dbReference type="GO" id="GO:0005524">
    <property type="term" value="F:ATP binding"/>
    <property type="evidence" value="ECO:0007669"/>
    <property type="project" value="UniProtKB-KW"/>
</dbReference>
<dbReference type="InterPro" id="IPR009008">
    <property type="entry name" value="Val/Leu/Ile-tRNA-synth_edit"/>
</dbReference>
<evidence type="ECO:0000256" key="8">
    <source>
        <dbReference type="ARBA" id="ARBA00022917"/>
    </source>
</evidence>
<dbReference type="InterPro" id="IPR001412">
    <property type="entry name" value="aa-tRNA-synth_I_CS"/>
</dbReference>
<dbReference type="NCBIfam" id="TIGR00422">
    <property type="entry name" value="valS"/>
    <property type="match status" value="1"/>
</dbReference>
<dbReference type="FunFam" id="3.90.740.10:FF:000005">
    <property type="entry name" value="Valine--tRNA ligase, mitochondrial"/>
    <property type="match status" value="1"/>
</dbReference>
<dbReference type="InterPro" id="IPR002303">
    <property type="entry name" value="Valyl-tRNA_ligase"/>
</dbReference>
<evidence type="ECO:0000256" key="14">
    <source>
        <dbReference type="SAM" id="MobiDB-lite"/>
    </source>
</evidence>
<dbReference type="CDD" id="cd00817">
    <property type="entry name" value="ValRS_core"/>
    <property type="match status" value="1"/>
</dbReference>
<evidence type="ECO:0000256" key="6">
    <source>
        <dbReference type="ARBA" id="ARBA00022741"/>
    </source>
</evidence>
<dbReference type="SUPFAM" id="SSF52374">
    <property type="entry name" value="Nucleotidylyl transferase"/>
    <property type="match status" value="1"/>
</dbReference>
<feature type="domain" description="Methionyl/Valyl/Leucyl/Isoleucyl-tRNA synthetase anticodon-binding" evidence="16">
    <location>
        <begin position="891"/>
        <end position="1020"/>
    </location>
</feature>
<dbReference type="EC" id="6.1.1.9" evidence="3"/>
<keyword evidence="6 13" id="KW-0547">Nucleotide-binding</keyword>
<dbReference type="Gene3D" id="1.10.287.380">
    <property type="entry name" value="Valyl-tRNA synthetase, C-terminal domain"/>
    <property type="match status" value="1"/>
</dbReference>
<dbReference type="GO" id="GO:0005829">
    <property type="term" value="C:cytosol"/>
    <property type="evidence" value="ECO:0007669"/>
    <property type="project" value="TreeGrafter"/>
</dbReference>
<evidence type="ECO:0000259" key="16">
    <source>
        <dbReference type="Pfam" id="PF08264"/>
    </source>
</evidence>
<protein>
    <recommendedName>
        <fullName evidence="10">Valine--tRNA ligase</fullName>
        <ecNumber evidence="3">6.1.1.9</ecNumber>
    </recommendedName>
    <alternativeName>
        <fullName evidence="11">Valyl-tRNA synthetase</fullName>
    </alternativeName>
</protein>
<dbReference type="GO" id="GO:0002161">
    <property type="term" value="F:aminoacyl-tRNA deacylase activity"/>
    <property type="evidence" value="ECO:0007669"/>
    <property type="project" value="InterPro"/>
</dbReference>
<evidence type="ECO:0000256" key="5">
    <source>
        <dbReference type="ARBA" id="ARBA00022598"/>
    </source>
</evidence>
<evidence type="ECO:0000256" key="3">
    <source>
        <dbReference type="ARBA" id="ARBA00013169"/>
    </source>
</evidence>
<dbReference type="InterPro" id="IPR014729">
    <property type="entry name" value="Rossmann-like_a/b/a_fold"/>
</dbReference>
<dbReference type="Gene3D" id="3.90.740.10">
    <property type="entry name" value="Valyl/Leucyl/Isoleucyl-tRNA synthetase, editing domain"/>
    <property type="match status" value="1"/>
</dbReference>
<keyword evidence="8 13" id="KW-0648">Protein biosynthesis</keyword>
<keyword evidence="9 13" id="KW-0030">Aminoacyl-tRNA synthetase</keyword>
<dbReference type="PANTHER" id="PTHR11946">
    <property type="entry name" value="VALYL-TRNA SYNTHETASES"/>
    <property type="match status" value="1"/>
</dbReference>
<dbReference type="FunFam" id="3.40.50.620:FF:000020">
    <property type="entry name" value="Valine--tRNA ligase, mitochondrial"/>
    <property type="match status" value="1"/>
</dbReference>
<dbReference type="PRINTS" id="PR00986">
    <property type="entry name" value="TRNASYNTHVAL"/>
</dbReference>
<dbReference type="Gene3D" id="3.40.50.620">
    <property type="entry name" value="HUPs"/>
    <property type="match status" value="2"/>
</dbReference>
<dbReference type="Pfam" id="PF00133">
    <property type="entry name" value="tRNA-synt_1"/>
    <property type="match status" value="1"/>
</dbReference>
<organism evidence="17">
    <name type="scientific">Cacopsylla melanoneura</name>
    <dbReference type="NCBI Taxonomy" id="428564"/>
    <lineage>
        <taxon>Eukaryota</taxon>
        <taxon>Metazoa</taxon>
        <taxon>Ecdysozoa</taxon>
        <taxon>Arthropoda</taxon>
        <taxon>Hexapoda</taxon>
        <taxon>Insecta</taxon>
        <taxon>Pterygota</taxon>
        <taxon>Neoptera</taxon>
        <taxon>Paraneoptera</taxon>
        <taxon>Hemiptera</taxon>
        <taxon>Sternorrhyncha</taxon>
        <taxon>Psylloidea</taxon>
        <taxon>Psyllidae</taxon>
        <taxon>Psyllinae</taxon>
        <taxon>Cacopsylla</taxon>
    </lineage>
</organism>
<dbReference type="GO" id="GO:0006438">
    <property type="term" value="P:valyl-tRNA aminoacylation"/>
    <property type="evidence" value="ECO:0007669"/>
    <property type="project" value="InterPro"/>
</dbReference>
<evidence type="ECO:0000256" key="2">
    <source>
        <dbReference type="ARBA" id="ARBA00005594"/>
    </source>
</evidence>
<dbReference type="GO" id="GO:0004832">
    <property type="term" value="F:valine-tRNA ligase activity"/>
    <property type="evidence" value="ECO:0007669"/>
    <property type="project" value="UniProtKB-EC"/>
</dbReference>
<feature type="domain" description="Aminoacyl-tRNA synthetase class Ia" evidence="15">
    <location>
        <begin position="97"/>
        <end position="727"/>
    </location>
</feature>
<sequence>MSDQPEAIPDEAPVKTAKQLEKEAKKLEKLKKFQEKQTKIQQTKEVSKEKTEKKETKKKETKDEPIVYTGNTEPGEKKDVLGPLPSSYSPQYVEAAWYPWWQKQGFFKPEYGRKSIGEKNPKGKFVMVIPPPNVTGTLHLGHALTNAVEDSITRWHRMKGKTTLWNPGCDHAGIATQVVVEKKLWREEKKTRHEVGRDKFIEKVWEWKQEKGDRIYEQMKLMGSSLDWDRACFTMDPKLSRAVTEAFLILHEAGDIYRSERLVHWSCTLKSAISDIEVDKVELSGRTPLRVPGYPNPIEFGVLASFAYKLADGSGDEIVVATTRLETLFADVAVAVHPEDERYKAYVGKLLVHPFCDRKIPVVADSFVERDFGTGAVKISPGHDHNDYEVAQRLGLPLITVLNEEGVIIGDYGEFSGMKRFDARIRVTEVLTEKGLYRGTESHAMVVPLCSRSKDIVEPLLKPQWYVRTGDMAAKAVQAVKTGELKIIPDHHTKTWYSWLENNRDWCISRQLWWGHRIPAYKVTFCDPAKQPKDITESDLWVSARSGEEAESKATAKFQVTKSEIVLKQDEDVLDTWFSSGLFPFSVFGWPDKTPELEAFYPGELLETGHDILFFWVARMVFFGQRLLGKLPFKEVFLHPIVRDAHGRKMSKSLGNVIDPLDVVTGISLEGLQARLMQDSNLDPAERERAAEGQKRDYPQGIPECGTDALRFALASYMTQGRDINLDILRVQGYRFFCNKIWNAARFSLSIVSSLLCSLDLSLATNSYLCANPTQESLEPSLDGGRLSVVDLLFHAMLSDRVSASYTHLKRWSDHVEKLLANQEDAVVKAAQAEVSSSKPSPMDAWILSRLADAVATCNKAFSKYEFNTITTACYKLCDVYLVSNNKAFSNTITTACYNLWLYELCDVYLECIKPVMGPAGSLLDKAHAARTLLTVLNVGLRLLSPFMPFLSEELYQRLPSPNLAPSITVAAYPEQEEFDPLKNVSLEQDFELVQKIYTSIRSVRSDYQVVKSQKTQVFIDCLDSRVCTMIQSFALPIRTLAYCSDILYNPTVPPPSCATAVVSEKVGIRVSLEGLIKVDKEIERLNKKEDYLKQVIGKLKDQAAAEDYEVKVPETVRTANADKLKEAEGELSRLPAALEALKLMQ</sequence>
<dbReference type="FunFam" id="3.40.50.620:FF:000078">
    <property type="entry name" value="Valine--tRNA ligase, mitochondrial"/>
    <property type="match status" value="1"/>
</dbReference>
<dbReference type="HAMAP" id="MF_02004">
    <property type="entry name" value="Val_tRNA_synth_type1"/>
    <property type="match status" value="1"/>
</dbReference>
<feature type="domain" description="Methionyl/Valyl/Leucyl/Isoleucyl-tRNA synthetase anticodon-binding" evidence="16">
    <location>
        <begin position="844"/>
        <end position="889"/>
    </location>
</feature>
<dbReference type="InterPro" id="IPR033705">
    <property type="entry name" value="Anticodon_Ia_Val"/>
</dbReference>
<comment type="subcellular location">
    <subcellularLocation>
        <location evidence="1">Cytoplasm</location>
    </subcellularLocation>
</comment>
<dbReference type="SUPFAM" id="SSF50677">
    <property type="entry name" value="ValRS/IleRS/LeuRS editing domain"/>
    <property type="match status" value="1"/>
</dbReference>
<comment type="similarity">
    <text evidence="2 13">Belongs to the class-I aminoacyl-tRNA synthetase family.</text>
</comment>
<evidence type="ECO:0000256" key="1">
    <source>
        <dbReference type="ARBA" id="ARBA00004496"/>
    </source>
</evidence>
<dbReference type="Pfam" id="PF08264">
    <property type="entry name" value="Anticodon_1"/>
    <property type="match status" value="2"/>
</dbReference>
<dbReference type="InterPro" id="IPR002300">
    <property type="entry name" value="aa-tRNA-synth_Ia"/>
</dbReference>